<sequence length="512" mass="54302">MPPGRWPGSTGRGVAPKARPGLVGGLFGPDARSSGPLAAVASFAAGGPARSSGPAGSTGLRPSGKPQRESVEPPPGLRGGRENSPRPAESREGRVRPGSAGPLRGRSPKSPTAGSHRGGRRGGRRQEVIQDQPLQVPANCALLGFLGRIQDELRAVVAERQPFITRDQLLNEPREEKLASTVLWRLPFQRGCFGEARASASPPVCGKADEGAAAVSKKRFFQEKPGFGLGRGAGRSREGCGRGTDSPKVREPKRRRFGLAATRRASPPLPLPLPAPSEEDLLTEPEAALLGTQPLGCERRPELGGDPLRAPSFKPLWGPELDDHRPATASFLDGLCVSNARKFEDPAAIKGGLGGMWQRPGEALAAAERQRRGGENRIREEAWAGGGVAARRWDTAESSQFALGESNSSFMGPLALEDAPPGSFVELGQHQSKGFSRLLEADDVNAGFFRPSQAKLDRFGSDQRSQGQATAPGSRGGLFLQQGPAGIGQEQANRRGWDFTSDLGRFSSQFEL</sequence>
<proteinExistence type="predicted"/>
<evidence type="ECO:0000313" key="3">
    <source>
        <dbReference type="Proteomes" id="UP000626109"/>
    </source>
</evidence>
<evidence type="ECO:0000256" key="1">
    <source>
        <dbReference type="SAM" id="MobiDB-lite"/>
    </source>
</evidence>
<accession>A0A813L9S7</accession>
<gene>
    <name evidence="2" type="ORF">PGLA2088_LOCUS42509</name>
</gene>
<feature type="compositionally biased region" description="Basic and acidic residues" evidence="1">
    <location>
        <begin position="235"/>
        <end position="250"/>
    </location>
</feature>
<evidence type="ECO:0000313" key="2">
    <source>
        <dbReference type="EMBL" id="CAE8722411.1"/>
    </source>
</evidence>
<dbReference type="AlphaFoldDB" id="A0A813L9S7"/>
<name>A0A813L9S7_POLGL</name>
<feature type="compositionally biased region" description="Low complexity" evidence="1">
    <location>
        <begin position="34"/>
        <end position="59"/>
    </location>
</feature>
<protein>
    <submittedName>
        <fullName evidence="2">Uncharacterized protein</fullName>
    </submittedName>
</protein>
<organism evidence="2 3">
    <name type="scientific">Polarella glacialis</name>
    <name type="common">Dinoflagellate</name>
    <dbReference type="NCBI Taxonomy" id="89957"/>
    <lineage>
        <taxon>Eukaryota</taxon>
        <taxon>Sar</taxon>
        <taxon>Alveolata</taxon>
        <taxon>Dinophyceae</taxon>
        <taxon>Suessiales</taxon>
        <taxon>Suessiaceae</taxon>
        <taxon>Polarella</taxon>
    </lineage>
</organism>
<feature type="compositionally biased region" description="Polar residues" evidence="1">
    <location>
        <begin position="462"/>
        <end position="471"/>
    </location>
</feature>
<feature type="region of interest" description="Disordered" evidence="1">
    <location>
        <begin position="458"/>
        <end position="494"/>
    </location>
</feature>
<reference evidence="2" key="1">
    <citation type="submission" date="2021-02" db="EMBL/GenBank/DDBJ databases">
        <authorList>
            <person name="Dougan E. K."/>
            <person name="Rhodes N."/>
            <person name="Thang M."/>
            <person name="Chan C."/>
        </authorList>
    </citation>
    <scope>NUCLEOTIDE SEQUENCE</scope>
</reference>
<feature type="compositionally biased region" description="Basic and acidic residues" evidence="1">
    <location>
        <begin position="79"/>
        <end position="95"/>
    </location>
</feature>
<dbReference type="EMBL" id="CAJNNW010034349">
    <property type="protein sequence ID" value="CAE8722411.1"/>
    <property type="molecule type" value="Genomic_DNA"/>
</dbReference>
<comment type="caution">
    <text evidence="2">The sequence shown here is derived from an EMBL/GenBank/DDBJ whole genome shotgun (WGS) entry which is preliminary data.</text>
</comment>
<feature type="region of interest" description="Disordered" evidence="1">
    <location>
        <begin position="226"/>
        <end position="272"/>
    </location>
</feature>
<dbReference type="Proteomes" id="UP000626109">
    <property type="component" value="Unassembled WGS sequence"/>
</dbReference>
<feature type="region of interest" description="Disordered" evidence="1">
    <location>
        <begin position="1"/>
        <end position="132"/>
    </location>
</feature>